<dbReference type="AlphaFoldDB" id="A0A420BG86"/>
<dbReference type="RefSeq" id="WP_120257458.1">
    <property type="nucleotide sequence ID" value="NZ_RAPY01000001.1"/>
</dbReference>
<name>A0A420BG86_SPHD1</name>
<dbReference type="EMBL" id="RAPY01000001">
    <property type="protein sequence ID" value="RKE55699.1"/>
    <property type="molecule type" value="Genomic_DNA"/>
</dbReference>
<gene>
    <name evidence="1" type="ORF">DFQ12_0535</name>
</gene>
<protein>
    <submittedName>
        <fullName evidence="1">Uncharacterized protein</fullName>
    </submittedName>
</protein>
<proteinExistence type="predicted"/>
<sequence>MEKIRTFQQYELNKIRKNVKDSGLQFEKFGRSSNIMDYSDREINEMILGIYKDSKHLLVDGDYFIDVSTVQKATCILTDISYSRRIKLDKSSPIKLKNIRNFYIQDYFLETSEEFSNSSKHKITGYLKKIGGISLGKGKYSHAYSIPNDFKTFYKGIPIDLFYPIQHYINGLFFGDDYHVSTFEVISNLTIIDE</sequence>
<dbReference type="OrthoDB" id="713405at2"/>
<organism evidence="1 2">
    <name type="scientific">Sphingobacterium detergens</name>
    <dbReference type="NCBI Taxonomy" id="1145106"/>
    <lineage>
        <taxon>Bacteria</taxon>
        <taxon>Pseudomonadati</taxon>
        <taxon>Bacteroidota</taxon>
        <taxon>Sphingobacteriia</taxon>
        <taxon>Sphingobacteriales</taxon>
        <taxon>Sphingobacteriaceae</taxon>
        <taxon>Sphingobacterium</taxon>
    </lineage>
</organism>
<reference evidence="1 2" key="1">
    <citation type="submission" date="2018-09" db="EMBL/GenBank/DDBJ databases">
        <title>Genomic Encyclopedia of Type Strains, Phase III (KMG-III): the genomes of soil and plant-associated and newly described type strains.</title>
        <authorList>
            <person name="Whitman W."/>
        </authorList>
    </citation>
    <scope>NUCLEOTIDE SEQUENCE [LARGE SCALE GENOMIC DNA]</scope>
    <source>
        <strain evidence="1 2">CECT 7938</strain>
    </source>
</reference>
<dbReference type="Proteomes" id="UP000286246">
    <property type="component" value="Unassembled WGS sequence"/>
</dbReference>
<accession>A0A420BG86</accession>
<comment type="caution">
    <text evidence="1">The sequence shown here is derived from an EMBL/GenBank/DDBJ whole genome shotgun (WGS) entry which is preliminary data.</text>
</comment>
<evidence type="ECO:0000313" key="1">
    <source>
        <dbReference type="EMBL" id="RKE55699.1"/>
    </source>
</evidence>
<evidence type="ECO:0000313" key="2">
    <source>
        <dbReference type="Proteomes" id="UP000286246"/>
    </source>
</evidence>
<keyword evidence="2" id="KW-1185">Reference proteome</keyword>